<feature type="compositionally biased region" description="Basic and acidic residues" evidence="1">
    <location>
        <begin position="49"/>
        <end position="61"/>
    </location>
</feature>
<dbReference type="AlphaFoldDB" id="A0A6A4SST4"/>
<comment type="caution">
    <text evidence="2">The sequence shown here is derived from an EMBL/GenBank/DDBJ whole genome shotgun (WGS) entry which is preliminary data.</text>
</comment>
<feature type="region of interest" description="Disordered" evidence="1">
    <location>
        <begin position="28"/>
        <end position="72"/>
    </location>
</feature>
<dbReference type="Proteomes" id="UP000438429">
    <property type="component" value="Unassembled WGS sequence"/>
</dbReference>
<protein>
    <submittedName>
        <fullName evidence="2">Uncharacterized protein</fullName>
    </submittedName>
</protein>
<evidence type="ECO:0000313" key="3">
    <source>
        <dbReference type="Proteomes" id="UP000438429"/>
    </source>
</evidence>
<accession>A0A6A4SST4</accession>
<reference evidence="2 3" key="1">
    <citation type="submission" date="2019-06" db="EMBL/GenBank/DDBJ databases">
        <title>Draft genomes of female and male turbot (Scophthalmus maximus).</title>
        <authorList>
            <person name="Xu H."/>
            <person name="Xu X.-W."/>
            <person name="Shao C."/>
            <person name="Chen S."/>
        </authorList>
    </citation>
    <scope>NUCLEOTIDE SEQUENCE [LARGE SCALE GENOMIC DNA]</scope>
    <source>
        <strain evidence="2">Ysfricsl-2016a</strain>
        <tissue evidence="2">Blood</tissue>
    </source>
</reference>
<proteinExistence type="predicted"/>
<evidence type="ECO:0000313" key="2">
    <source>
        <dbReference type="EMBL" id="KAF0035218.1"/>
    </source>
</evidence>
<organism evidence="2 3">
    <name type="scientific">Scophthalmus maximus</name>
    <name type="common">Turbot</name>
    <name type="synonym">Psetta maxima</name>
    <dbReference type="NCBI Taxonomy" id="52904"/>
    <lineage>
        <taxon>Eukaryota</taxon>
        <taxon>Metazoa</taxon>
        <taxon>Chordata</taxon>
        <taxon>Craniata</taxon>
        <taxon>Vertebrata</taxon>
        <taxon>Euteleostomi</taxon>
        <taxon>Actinopterygii</taxon>
        <taxon>Neopterygii</taxon>
        <taxon>Teleostei</taxon>
        <taxon>Neoteleostei</taxon>
        <taxon>Acanthomorphata</taxon>
        <taxon>Carangaria</taxon>
        <taxon>Pleuronectiformes</taxon>
        <taxon>Pleuronectoidei</taxon>
        <taxon>Scophthalmidae</taxon>
        <taxon>Scophthalmus</taxon>
    </lineage>
</organism>
<evidence type="ECO:0000256" key="1">
    <source>
        <dbReference type="SAM" id="MobiDB-lite"/>
    </source>
</evidence>
<sequence>MEMVVLLVYSLHGNNYTSLAIRHRDDYDNFPSSLSRESNSEDEAAAELDEPRGLEGREGRAAGEAAASIAKP</sequence>
<feature type="compositionally biased region" description="Low complexity" evidence="1">
    <location>
        <begin position="62"/>
        <end position="72"/>
    </location>
</feature>
<name>A0A6A4SST4_SCOMX</name>
<dbReference type="EMBL" id="VEVO01000011">
    <property type="protein sequence ID" value="KAF0035218.1"/>
    <property type="molecule type" value="Genomic_DNA"/>
</dbReference>
<gene>
    <name evidence="2" type="ORF">F2P81_012976</name>
</gene>